<evidence type="ECO:0000313" key="2">
    <source>
        <dbReference type="EMBL" id="MBD2772277.1"/>
    </source>
</evidence>
<dbReference type="Proteomes" id="UP000629098">
    <property type="component" value="Unassembled WGS sequence"/>
</dbReference>
<gene>
    <name evidence="2" type="ORF">ICL16_09355</name>
</gene>
<evidence type="ECO:0000256" key="1">
    <source>
        <dbReference type="SAM" id="MobiDB-lite"/>
    </source>
</evidence>
<feature type="compositionally biased region" description="Basic and acidic residues" evidence="1">
    <location>
        <begin position="214"/>
        <end position="226"/>
    </location>
</feature>
<dbReference type="EMBL" id="JACXAE010000036">
    <property type="protein sequence ID" value="MBD2772277.1"/>
    <property type="molecule type" value="Genomic_DNA"/>
</dbReference>
<proteinExistence type="predicted"/>
<accession>A0A8J7BWQ9</accession>
<organism evidence="2 3">
    <name type="scientific">Iningainema tapete BLCC-T55</name>
    <dbReference type="NCBI Taxonomy" id="2748662"/>
    <lineage>
        <taxon>Bacteria</taxon>
        <taxon>Bacillati</taxon>
        <taxon>Cyanobacteriota</taxon>
        <taxon>Cyanophyceae</taxon>
        <taxon>Nostocales</taxon>
        <taxon>Scytonemataceae</taxon>
        <taxon>Iningainema tapete</taxon>
    </lineage>
</organism>
<dbReference type="Pfam" id="PF06685">
    <property type="entry name" value="DUF1186"/>
    <property type="match status" value="1"/>
</dbReference>
<feature type="compositionally biased region" description="Basic residues" evidence="1">
    <location>
        <begin position="227"/>
        <end position="244"/>
    </location>
</feature>
<feature type="region of interest" description="Disordered" evidence="1">
    <location>
        <begin position="214"/>
        <end position="244"/>
    </location>
</feature>
<dbReference type="AlphaFoldDB" id="A0A8J7BWQ9"/>
<sequence length="244" mass="28417">MNEFNFVRLLIYALYLLGQFREPLAYPLIVEFVSAPGEIVLDVTGDVVTEDLGRILASVSGANIEPIKQLIENQQANEFVRCAALNSLVVLVAQGIISREPIIEYFDKLFSTILEKKPDYIWTNLVINSSWLCARELKSHIERLFEEDFIDTFFINQEDVEDSFQLGWEATLTELRQHPHYSLIDDTISEIESWACFRQESKKTNNISIQKQEFKRSFSKSKEPSKNKKKMQKESRRKNRTKKK</sequence>
<reference evidence="2" key="1">
    <citation type="submission" date="2020-09" db="EMBL/GenBank/DDBJ databases">
        <title>Iningainema tapete sp. nov. (Scytonemataceae, Cyanobacteria) from greenhouses in central Florida (USA) produces two types of nodularin with biosynthetic potential for microcystin-LR and anabaenopeptins.</title>
        <authorList>
            <person name="Berthold D.E."/>
            <person name="Lefler F.W."/>
            <person name="Huang I.-S."/>
            <person name="Abdulla H."/>
            <person name="Zimba P.V."/>
            <person name="Laughinghouse H.D. IV."/>
        </authorList>
    </citation>
    <scope>NUCLEOTIDE SEQUENCE</scope>
    <source>
        <strain evidence="2">BLCCT55</strain>
    </source>
</reference>
<comment type="caution">
    <text evidence="2">The sequence shown here is derived from an EMBL/GenBank/DDBJ whole genome shotgun (WGS) entry which is preliminary data.</text>
</comment>
<dbReference type="InterPro" id="IPR010602">
    <property type="entry name" value="DUF1186"/>
</dbReference>
<name>A0A8J7BWQ9_9CYAN</name>
<evidence type="ECO:0000313" key="3">
    <source>
        <dbReference type="Proteomes" id="UP000629098"/>
    </source>
</evidence>
<protein>
    <submittedName>
        <fullName evidence="2">DUF1186 domain-containing protein</fullName>
    </submittedName>
</protein>
<keyword evidence="3" id="KW-1185">Reference proteome</keyword>